<keyword evidence="7 10" id="KW-0238">DNA-binding</keyword>
<dbReference type="RefSeq" id="WP_038046292.1">
    <property type="nucleotide sequence ID" value="NZ_JMFG01000002.1"/>
</dbReference>
<dbReference type="Pfam" id="PF00589">
    <property type="entry name" value="Phage_integrase"/>
    <property type="match status" value="1"/>
</dbReference>
<dbReference type="InterPro" id="IPR013762">
    <property type="entry name" value="Integrase-like_cat_sf"/>
</dbReference>
<dbReference type="PANTHER" id="PTHR30349">
    <property type="entry name" value="PHAGE INTEGRASE-RELATED"/>
    <property type="match status" value="1"/>
</dbReference>
<reference evidence="14 15" key="1">
    <citation type="submission" date="2014-04" db="EMBL/GenBank/DDBJ databases">
        <title>The Genome Sequence of Thermoanaerobaculum aquaticum MP-01, The First Cultivated Group 23 Acidobacterium.</title>
        <authorList>
            <person name="Stamps B.W."/>
            <person name="Losey N.A."/>
            <person name="Lawson P.A."/>
            <person name="Stevenson B.S."/>
        </authorList>
    </citation>
    <scope>NUCLEOTIDE SEQUENCE [LARGE SCALE GENOMIC DNA]</scope>
    <source>
        <strain evidence="14 15">MP-01</strain>
    </source>
</reference>
<dbReference type="NCBIfam" id="TIGR02224">
    <property type="entry name" value="recomb_XerC"/>
    <property type="match status" value="1"/>
</dbReference>
<dbReference type="InterPro" id="IPR011010">
    <property type="entry name" value="DNA_brk_join_enz"/>
</dbReference>
<dbReference type="GO" id="GO:0006313">
    <property type="term" value="P:DNA transposition"/>
    <property type="evidence" value="ECO:0007669"/>
    <property type="project" value="UniProtKB-UniRule"/>
</dbReference>
<keyword evidence="5 10" id="KW-0159">Chromosome partition</keyword>
<feature type="active site" evidence="10">
    <location>
        <position position="146"/>
    </location>
</feature>
<feature type="domain" description="Tyr recombinase" evidence="12">
    <location>
        <begin position="107"/>
        <end position="291"/>
    </location>
</feature>
<organism evidence="14 15">
    <name type="scientific">Thermoanaerobaculum aquaticum</name>
    <dbReference type="NCBI Taxonomy" id="1312852"/>
    <lineage>
        <taxon>Bacteria</taxon>
        <taxon>Pseudomonadati</taxon>
        <taxon>Acidobacteriota</taxon>
        <taxon>Thermoanaerobaculia</taxon>
        <taxon>Thermoanaerobaculales</taxon>
        <taxon>Thermoanaerobaculaceae</taxon>
        <taxon>Thermoanaerobaculum</taxon>
    </lineage>
</organism>
<keyword evidence="9 10" id="KW-0131">Cell cycle</keyword>
<dbReference type="AlphaFoldDB" id="A0A062Y2E6"/>
<evidence type="ECO:0000313" key="14">
    <source>
        <dbReference type="EMBL" id="KDA54925.1"/>
    </source>
</evidence>
<dbReference type="GO" id="GO:0003677">
    <property type="term" value="F:DNA binding"/>
    <property type="evidence" value="ECO:0007669"/>
    <property type="project" value="UniProtKB-UniRule"/>
</dbReference>
<evidence type="ECO:0000256" key="9">
    <source>
        <dbReference type="ARBA" id="ARBA00023306"/>
    </source>
</evidence>
<accession>A0A062Y2E6</accession>
<dbReference type="OrthoDB" id="9801717at2"/>
<dbReference type="GO" id="GO:0005737">
    <property type="term" value="C:cytoplasm"/>
    <property type="evidence" value="ECO:0007669"/>
    <property type="project" value="UniProtKB-SubCell"/>
</dbReference>
<name>A0A062Y2E6_9BACT</name>
<dbReference type="InterPro" id="IPR044068">
    <property type="entry name" value="CB"/>
</dbReference>
<keyword evidence="6 10" id="KW-0229">DNA integration</keyword>
<dbReference type="Pfam" id="PF02899">
    <property type="entry name" value="Phage_int_SAM_1"/>
    <property type="match status" value="1"/>
</dbReference>
<evidence type="ECO:0000256" key="7">
    <source>
        <dbReference type="ARBA" id="ARBA00023125"/>
    </source>
</evidence>
<dbReference type="NCBIfam" id="NF040815">
    <property type="entry name" value="recomb_XerA_Arch"/>
    <property type="match status" value="1"/>
</dbReference>
<evidence type="ECO:0000256" key="6">
    <source>
        <dbReference type="ARBA" id="ARBA00022908"/>
    </source>
</evidence>
<evidence type="ECO:0000256" key="3">
    <source>
        <dbReference type="ARBA" id="ARBA00022490"/>
    </source>
</evidence>
<dbReference type="GO" id="GO:0009037">
    <property type="term" value="F:tyrosine-based site-specific recombinase activity"/>
    <property type="evidence" value="ECO:0007669"/>
    <property type="project" value="UniProtKB-UniRule"/>
</dbReference>
<comment type="caution">
    <text evidence="14">The sequence shown here is derived from an EMBL/GenBank/DDBJ whole genome shotgun (WGS) entry which is preliminary data.</text>
</comment>
<dbReference type="EMBL" id="JMFG01000002">
    <property type="protein sequence ID" value="KDA54925.1"/>
    <property type="molecule type" value="Genomic_DNA"/>
</dbReference>
<evidence type="ECO:0000256" key="5">
    <source>
        <dbReference type="ARBA" id="ARBA00022829"/>
    </source>
</evidence>
<evidence type="ECO:0000256" key="8">
    <source>
        <dbReference type="ARBA" id="ARBA00023172"/>
    </source>
</evidence>
<dbReference type="NCBIfam" id="NF001399">
    <property type="entry name" value="PRK00283.1"/>
    <property type="match status" value="1"/>
</dbReference>
<feature type="active site" evidence="10">
    <location>
        <position position="246"/>
    </location>
</feature>
<dbReference type="InterPro" id="IPR050090">
    <property type="entry name" value="Tyrosine_recombinase_XerCD"/>
</dbReference>
<feature type="active site" evidence="10">
    <location>
        <position position="269"/>
    </location>
</feature>
<comment type="function">
    <text evidence="10">Site-specific tyrosine recombinase, which acts by catalyzing the cutting and rejoining of the recombining DNA molecules. The XerC-XerD complex is essential to convert dimers of the bacterial chromosome into monomers to permit their segregation at cell division. It also contributes to the segregational stability of plasmids.</text>
</comment>
<keyword evidence="4 10" id="KW-0132">Cell division</keyword>
<dbReference type="SUPFAM" id="SSF56349">
    <property type="entry name" value="DNA breaking-rejoining enzymes"/>
    <property type="match status" value="1"/>
</dbReference>
<keyword evidence="3 10" id="KW-0963">Cytoplasm</keyword>
<protein>
    <recommendedName>
        <fullName evidence="10 11">Tyrosine recombinase XerC</fullName>
    </recommendedName>
</protein>
<dbReference type="InterPro" id="IPR011931">
    <property type="entry name" value="Recomb_XerC"/>
</dbReference>
<dbReference type="Gene3D" id="1.10.150.130">
    <property type="match status" value="1"/>
</dbReference>
<dbReference type="Proteomes" id="UP000027284">
    <property type="component" value="Unassembled WGS sequence"/>
</dbReference>
<dbReference type="GO" id="GO:0051301">
    <property type="term" value="P:cell division"/>
    <property type="evidence" value="ECO:0007669"/>
    <property type="project" value="UniProtKB-UniRule"/>
</dbReference>
<gene>
    <name evidence="10" type="primary">xerC</name>
    <name evidence="14" type="ORF">EG19_03745</name>
</gene>
<feature type="active site" evidence="10">
    <location>
        <position position="243"/>
    </location>
</feature>
<dbReference type="GO" id="GO:0007059">
    <property type="term" value="P:chromosome segregation"/>
    <property type="evidence" value="ECO:0007669"/>
    <property type="project" value="UniProtKB-UniRule"/>
</dbReference>
<dbReference type="InterPro" id="IPR002104">
    <property type="entry name" value="Integrase_catalytic"/>
</dbReference>
<evidence type="ECO:0000256" key="2">
    <source>
        <dbReference type="ARBA" id="ARBA00006657"/>
    </source>
</evidence>
<comment type="subcellular location">
    <subcellularLocation>
        <location evidence="1 10">Cytoplasm</location>
    </subcellularLocation>
</comment>
<keyword evidence="8 10" id="KW-0233">DNA recombination</keyword>
<dbReference type="PROSITE" id="PS51900">
    <property type="entry name" value="CB"/>
    <property type="match status" value="1"/>
</dbReference>
<comment type="similarity">
    <text evidence="2 10">Belongs to the 'phage' integrase family. XerC subfamily.</text>
</comment>
<evidence type="ECO:0000256" key="11">
    <source>
        <dbReference type="NCBIfam" id="TIGR02224"/>
    </source>
</evidence>
<proteinExistence type="inferred from homology"/>
<evidence type="ECO:0000256" key="1">
    <source>
        <dbReference type="ARBA" id="ARBA00004496"/>
    </source>
</evidence>
<dbReference type="InterPro" id="IPR004107">
    <property type="entry name" value="Integrase_SAM-like_N"/>
</dbReference>
<evidence type="ECO:0000259" key="13">
    <source>
        <dbReference type="PROSITE" id="PS51900"/>
    </source>
</evidence>
<evidence type="ECO:0000259" key="12">
    <source>
        <dbReference type="PROSITE" id="PS51898"/>
    </source>
</evidence>
<dbReference type="STRING" id="1312852.EG19_03745"/>
<dbReference type="PROSITE" id="PS51898">
    <property type="entry name" value="TYR_RECOMBINASE"/>
    <property type="match status" value="1"/>
</dbReference>
<dbReference type="CDD" id="cd00798">
    <property type="entry name" value="INT_XerDC_C"/>
    <property type="match status" value="1"/>
</dbReference>
<feature type="active site" description="O-(3'-phospho-DNA)-tyrosine intermediate" evidence="10">
    <location>
        <position position="278"/>
    </location>
</feature>
<evidence type="ECO:0000313" key="15">
    <source>
        <dbReference type="Proteomes" id="UP000027284"/>
    </source>
</evidence>
<keyword evidence="15" id="KW-1185">Reference proteome</keyword>
<dbReference type="Gene3D" id="1.10.443.10">
    <property type="entry name" value="Intergrase catalytic core"/>
    <property type="match status" value="1"/>
</dbReference>
<dbReference type="InterPro" id="IPR010998">
    <property type="entry name" value="Integrase_recombinase_N"/>
</dbReference>
<feature type="active site" evidence="10">
    <location>
        <position position="170"/>
    </location>
</feature>
<evidence type="ECO:0000256" key="4">
    <source>
        <dbReference type="ARBA" id="ARBA00022618"/>
    </source>
</evidence>
<evidence type="ECO:0000256" key="10">
    <source>
        <dbReference type="HAMAP-Rule" id="MF_01808"/>
    </source>
</evidence>
<dbReference type="PANTHER" id="PTHR30349:SF77">
    <property type="entry name" value="TYROSINE RECOMBINASE XERC"/>
    <property type="match status" value="1"/>
</dbReference>
<feature type="domain" description="Core-binding (CB)" evidence="13">
    <location>
        <begin position="1"/>
        <end position="86"/>
    </location>
</feature>
<dbReference type="HAMAP" id="MF_01808">
    <property type="entry name" value="Recomb_XerC_XerD"/>
    <property type="match status" value="1"/>
</dbReference>
<sequence length="297" mass="33572">MSWQVDSFASFLEHERNYSAHTLRAYLREVEGFIAFCQSELGLSQPQAVTPAAVRSYLAHLHERKLARTSLQRALAAVRTYFRFLAREGVVASNPARVVPTPKAPKRLPEVPTVAQLSEMLEALPATPQGLRDRVALELLYGCGLRASELAGLNLDDVDLSRRLVRVLGKGRKERIVPFGREAEKALRAYLPVRAELRQKVHEEDGDPLIVNLQGRRLSDRSLRRILERAVRQLAVVHRIHPHTLRHAFATHLLEAGMDLRAIQELLGHASLSTTQRYTHLDLAHLMEVYRKAHPKA</sequence>
<comment type="subunit">
    <text evidence="10">Forms a cyclic heterotetrameric complex composed of two molecules of XerC and two molecules of XerD.</text>
</comment>
<dbReference type="InterPro" id="IPR023009">
    <property type="entry name" value="Tyrosine_recombinase_XerC/XerD"/>
</dbReference>